<evidence type="ECO:0000256" key="7">
    <source>
        <dbReference type="ARBA" id="ARBA00023136"/>
    </source>
</evidence>
<dbReference type="GO" id="GO:0009372">
    <property type="term" value="P:quorum sensing"/>
    <property type="evidence" value="ECO:0007669"/>
    <property type="project" value="UniProtKB-KW"/>
</dbReference>
<gene>
    <name evidence="9" type="ORF">SAMN02745215_04780</name>
</gene>
<evidence type="ECO:0000256" key="5">
    <source>
        <dbReference type="ARBA" id="ARBA00022801"/>
    </source>
</evidence>
<dbReference type="Pfam" id="PF04647">
    <property type="entry name" value="AgrB"/>
    <property type="match status" value="1"/>
</dbReference>
<keyword evidence="10" id="KW-1185">Reference proteome</keyword>
<keyword evidence="5" id="KW-0378">Hydrolase</keyword>
<sequence length="194" mass="21342">MISLNKMSNNLTNIITKDLDYNEDKKEIIAYSIETSLLAVIGTLLLVLFAFIANALKPALIAALFGVALRKVSGGAHFNTPTKCLIFGAIVYTLLGFLAQTLIKYQLNYDYLVWISLASSFLIVIILAPVDSDSKPIHSKRLRNNLKMLSIVLIIVALIIYKVSPEPLLIVSMCLGVLYQSLTLLPVFNRRGGG</sequence>
<dbReference type="EMBL" id="FRDN01000018">
    <property type="protein sequence ID" value="SHN87044.1"/>
    <property type="molecule type" value="Genomic_DNA"/>
</dbReference>
<dbReference type="GO" id="GO:0006508">
    <property type="term" value="P:proteolysis"/>
    <property type="evidence" value="ECO:0007669"/>
    <property type="project" value="UniProtKB-KW"/>
</dbReference>
<evidence type="ECO:0000256" key="4">
    <source>
        <dbReference type="ARBA" id="ARBA00022692"/>
    </source>
</evidence>
<feature type="transmembrane region" description="Helical" evidence="8">
    <location>
        <begin position="84"/>
        <end position="105"/>
    </location>
</feature>
<accession>A0A1M7UVQ6</accession>
<proteinExistence type="predicted"/>
<name>A0A1M7UVQ6_9FIRM</name>
<evidence type="ECO:0000256" key="8">
    <source>
        <dbReference type="SAM" id="Phobius"/>
    </source>
</evidence>
<evidence type="ECO:0000313" key="10">
    <source>
        <dbReference type="Proteomes" id="UP000184010"/>
    </source>
</evidence>
<reference evidence="10" key="1">
    <citation type="submission" date="2016-12" db="EMBL/GenBank/DDBJ databases">
        <authorList>
            <person name="Varghese N."/>
            <person name="Submissions S."/>
        </authorList>
    </citation>
    <scope>NUCLEOTIDE SEQUENCE [LARGE SCALE GENOMIC DNA]</scope>
    <source>
        <strain evidence="10">DSM 11544</strain>
    </source>
</reference>
<keyword evidence="7 8" id="KW-0472">Membrane</keyword>
<dbReference type="GO" id="GO:0016020">
    <property type="term" value="C:membrane"/>
    <property type="evidence" value="ECO:0007669"/>
    <property type="project" value="InterPro"/>
</dbReference>
<evidence type="ECO:0000256" key="1">
    <source>
        <dbReference type="ARBA" id="ARBA00022475"/>
    </source>
</evidence>
<dbReference type="InterPro" id="IPR006741">
    <property type="entry name" value="AgrB"/>
</dbReference>
<dbReference type="AlphaFoldDB" id="A0A1M7UVQ6"/>
<protein>
    <submittedName>
        <fullName evidence="9">Accessory gene regulator B</fullName>
    </submittedName>
</protein>
<feature type="transmembrane region" description="Helical" evidence="8">
    <location>
        <begin position="28"/>
        <end position="49"/>
    </location>
</feature>
<evidence type="ECO:0000256" key="2">
    <source>
        <dbReference type="ARBA" id="ARBA00022654"/>
    </source>
</evidence>
<keyword evidence="4 8" id="KW-0812">Transmembrane</keyword>
<dbReference type="SMART" id="SM00793">
    <property type="entry name" value="AgrB"/>
    <property type="match status" value="1"/>
</dbReference>
<feature type="transmembrane region" description="Helical" evidence="8">
    <location>
        <begin position="111"/>
        <end position="130"/>
    </location>
</feature>
<dbReference type="STRING" id="1121395.SAMN02745215_04780"/>
<evidence type="ECO:0000256" key="6">
    <source>
        <dbReference type="ARBA" id="ARBA00022989"/>
    </source>
</evidence>
<dbReference type="GO" id="GO:0008233">
    <property type="term" value="F:peptidase activity"/>
    <property type="evidence" value="ECO:0007669"/>
    <property type="project" value="UniProtKB-KW"/>
</dbReference>
<keyword evidence="1" id="KW-1003">Cell membrane</keyword>
<keyword evidence="2" id="KW-0673">Quorum sensing</keyword>
<evidence type="ECO:0000256" key="3">
    <source>
        <dbReference type="ARBA" id="ARBA00022670"/>
    </source>
</evidence>
<keyword evidence="3" id="KW-0645">Protease</keyword>
<dbReference type="Proteomes" id="UP000184010">
    <property type="component" value="Unassembled WGS sequence"/>
</dbReference>
<evidence type="ECO:0000313" key="9">
    <source>
        <dbReference type="EMBL" id="SHN87044.1"/>
    </source>
</evidence>
<keyword evidence="6 8" id="KW-1133">Transmembrane helix</keyword>
<feature type="transmembrane region" description="Helical" evidence="8">
    <location>
        <begin position="167"/>
        <end position="188"/>
    </location>
</feature>
<organism evidence="9 10">
    <name type="scientific">Desulfitobacterium chlororespirans DSM 11544</name>
    <dbReference type="NCBI Taxonomy" id="1121395"/>
    <lineage>
        <taxon>Bacteria</taxon>
        <taxon>Bacillati</taxon>
        <taxon>Bacillota</taxon>
        <taxon>Clostridia</taxon>
        <taxon>Eubacteriales</taxon>
        <taxon>Desulfitobacteriaceae</taxon>
        <taxon>Desulfitobacterium</taxon>
    </lineage>
</organism>
<dbReference type="RefSeq" id="WP_072774874.1">
    <property type="nucleotide sequence ID" value="NZ_FRDN01000018.1"/>
</dbReference>
<feature type="transmembrane region" description="Helical" evidence="8">
    <location>
        <begin position="142"/>
        <end position="161"/>
    </location>
</feature>